<name>A0ABW6TJ99_9NOCA</name>
<dbReference type="EMBL" id="JBIATK010000007">
    <property type="protein sequence ID" value="MFF4025428.1"/>
    <property type="molecule type" value="Genomic_DNA"/>
</dbReference>
<accession>A0ABW6TJ99</accession>
<evidence type="ECO:0000313" key="2">
    <source>
        <dbReference type="Proteomes" id="UP001602089"/>
    </source>
</evidence>
<keyword evidence="2" id="KW-1185">Reference proteome</keyword>
<dbReference type="Proteomes" id="UP001602089">
    <property type="component" value="Unassembled WGS sequence"/>
</dbReference>
<comment type="caution">
    <text evidence="1">The sequence shown here is derived from an EMBL/GenBank/DDBJ whole genome shotgun (WGS) entry which is preliminary data.</text>
</comment>
<proteinExistence type="predicted"/>
<protein>
    <submittedName>
        <fullName evidence="1">Uncharacterized protein</fullName>
    </submittedName>
</protein>
<sequence>MTAAVTAPRGYLPDPSGRMQQHNMHFGLLLVLGLAPGSSSSGILGLDEFTLVATHRPAGATVDRKVVERILPGNRLPPSEYAKS</sequence>
<organism evidence="1 2">
    <name type="scientific">Nocardia elegans</name>
    <dbReference type="NCBI Taxonomy" id="300029"/>
    <lineage>
        <taxon>Bacteria</taxon>
        <taxon>Bacillati</taxon>
        <taxon>Actinomycetota</taxon>
        <taxon>Actinomycetes</taxon>
        <taxon>Mycobacteriales</taxon>
        <taxon>Nocardiaceae</taxon>
        <taxon>Nocardia</taxon>
    </lineage>
</organism>
<dbReference type="RefSeq" id="WP_387130959.1">
    <property type="nucleotide sequence ID" value="NZ_JBIATK010000007.1"/>
</dbReference>
<gene>
    <name evidence="1" type="ORF">ACFYY5_21530</name>
</gene>
<evidence type="ECO:0000313" key="1">
    <source>
        <dbReference type="EMBL" id="MFF4025428.1"/>
    </source>
</evidence>
<reference evidence="1 2" key="1">
    <citation type="submission" date="2024-10" db="EMBL/GenBank/DDBJ databases">
        <title>The Natural Products Discovery Center: Release of the First 8490 Sequenced Strains for Exploring Actinobacteria Biosynthetic Diversity.</title>
        <authorList>
            <person name="Kalkreuter E."/>
            <person name="Kautsar S.A."/>
            <person name="Yang D."/>
            <person name="Bader C.D."/>
            <person name="Teijaro C.N."/>
            <person name="Fluegel L."/>
            <person name="Davis C.M."/>
            <person name="Simpson J.R."/>
            <person name="Lauterbach L."/>
            <person name="Steele A.D."/>
            <person name="Gui C."/>
            <person name="Meng S."/>
            <person name="Li G."/>
            <person name="Viehrig K."/>
            <person name="Ye F."/>
            <person name="Su P."/>
            <person name="Kiefer A.F."/>
            <person name="Nichols A."/>
            <person name="Cepeda A.J."/>
            <person name="Yan W."/>
            <person name="Fan B."/>
            <person name="Jiang Y."/>
            <person name="Adhikari A."/>
            <person name="Zheng C.-J."/>
            <person name="Schuster L."/>
            <person name="Cowan T.M."/>
            <person name="Smanski M.J."/>
            <person name="Chevrette M.G."/>
            <person name="De Carvalho L.P.S."/>
            <person name="Shen B."/>
        </authorList>
    </citation>
    <scope>NUCLEOTIDE SEQUENCE [LARGE SCALE GENOMIC DNA]</scope>
    <source>
        <strain evidence="1 2">NPDC001867</strain>
    </source>
</reference>